<proteinExistence type="predicted"/>
<keyword evidence="1" id="KW-0472">Membrane</keyword>
<accession>A0A2M6WEG7</accession>
<dbReference type="EMBL" id="PFBJ01000008">
    <property type="protein sequence ID" value="PIT91163.1"/>
    <property type="molecule type" value="Genomic_DNA"/>
</dbReference>
<protein>
    <recommendedName>
        <fullName evidence="4">Type II secretion system protein J</fullName>
    </recommendedName>
</protein>
<gene>
    <name evidence="2" type="ORF">COU17_01830</name>
</gene>
<name>A0A2M6WEG7_9BACT</name>
<evidence type="ECO:0000313" key="3">
    <source>
        <dbReference type="Proteomes" id="UP000228809"/>
    </source>
</evidence>
<dbReference type="Proteomes" id="UP000228809">
    <property type="component" value="Unassembled WGS sequence"/>
</dbReference>
<keyword evidence="1" id="KW-0812">Transmembrane</keyword>
<feature type="transmembrane region" description="Helical" evidence="1">
    <location>
        <begin position="12"/>
        <end position="33"/>
    </location>
</feature>
<evidence type="ECO:0000256" key="1">
    <source>
        <dbReference type="SAM" id="Phobius"/>
    </source>
</evidence>
<dbReference type="InterPro" id="IPR012902">
    <property type="entry name" value="N_methyl_site"/>
</dbReference>
<dbReference type="Pfam" id="PF07963">
    <property type="entry name" value="N_methyl"/>
    <property type="match status" value="1"/>
</dbReference>
<reference evidence="3" key="1">
    <citation type="submission" date="2017-09" db="EMBL/GenBank/DDBJ databases">
        <title>Depth-based differentiation of microbial function through sediment-hosted aquifers and enrichment of novel symbionts in the deep terrestrial subsurface.</title>
        <authorList>
            <person name="Probst A.J."/>
            <person name="Ladd B."/>
            <person name="Jarett J.K."/>
            <person name="Geller-Mcgrath D.E."/>
            <person name="Sieber C.M.K."/>
            <person name="Emerson J.B."/>
            <person name="Anantharaman K."/>
            <person name="Thomas B.C."/>
            <person name="Malmstrom R."/>
            <person name="Stieglmeier M."/>
            <person name="Klingl A."/>
            <person name="Woyke T."/>
            <person name="Ryan C.M."/>
            <person name="Banfield J.F."/>
        </authorList>
    </citation>
    <scope>NUCLEOTIDE SEQUENCE [LARGE SCALE GENOMIC DNA]</scope>
</reference>
<organism evidence="2 3">
    <name type="scientific">Candidatus Kaiserbacteria bacterium CG10_big_fil_rev_8_21_14_0_10_49_17</name>
    <dbReference type="NCBI Taxonomy" id="1974609"/>
    <lineage>
        <taxon>Bacteria</taxon>
        <taxon>Candidatus Kaiseribacteriota</taxon>
    </lineage>
</organism>
<evidence type="ECO:0008006" key="4">
    <source>
        <dbReference type="Google" id="ProtNLM"/>
    </source>
</evidence>
<keyword evidence="1" id="KW-1133">Transmembrane helix</keyword>
<dbReference type="AlphaFoldDB" id="A0A2M6WEG7"/>
<sequence length="198" mass="22211">MHTRGFTFIETIVVISIFTVMIGAIVSSVLAFYRGNTNALEQSYAVNSARRGVEFAVRDMREATYSDEGAYPIISIDPQEFYFYSDIDRDNSVERVRYFADGTFLYKGVTESAGDPPTYSDANEVTSIISEDVRNGEQGVSIFRYYDETGNEVVDFDAGITDVVFVSINLIVNINPIRLPNEFTLRSSATLRNLKPTQ</sequence>
<comment type="caution">
    <text evidence="2">The sequence shown here is derived from an EMBL/GenBank/DDBJ whole genome shotgun (WGS) entry which is preliminary data.</text>
</comment>
<evidence type="ECO:0000313" key="2">
    <source>
        <dbReference type="EMBL" id="PIT91163.1"/>
    </source>
</evidence>